<evidence type="ECO:0000259" key="4">
    <source>
        <dbReference type="PROSITE" id="PS50043"/>
    </source>
</evidence>
<dbReference type="SUPFAM" id="SSF46894">
    <property type="entry name" value="C-terminal effector domain of the bipartite response regulators"/>
    <property type="match status" value="1"/>
</dbReference>
<feature type="modified residue" description="4-aspartylphosphate" evidence="3">
    <location>
        <position position="52"/>
    </location>
</feature>
<dbReference type="InterPro" id="IPR000792">
    <property type="entry name" value="Tscrpt_reg_LuxR_C"/>
</dbReference>
<dbReference type="CDD" id="cd17535">
    <property type="entry name" value="REC_NarL-like"/>
    <property type="match status" value="1"/>
</dbReference>
<dbReference type="EMBL" id="JAAGOX010000043">
    <property type="protein sequence ID" value="NDW46781.1"/>
    <property type="molecule type" value="Genomic_DNA"/>
</dbReference>
<feature type="domain" description="Response regulatory" evidence="5">
    <location>
        <begin position="2"/>
        <end position="117"/>
    </location>
</feature>
<keyword evidence="1 3" id="KW-0597">Phosphoprotein</keyword>
<gene>
    <name evidence="6" type="ORF">G0P99_17670</name>
</gene>
<dbReference type="Pfam" id="PF00196">
    <property type="entry name" value="GerE"/>
    <property type="match status" value="1"/>
</dbReference>
<dbReference type="InterPro" id="IPR011006">
    <property type="entry name" value="CheY-like_superfamily"/>
</dbReference>
<organism evidence="6">
    <name type="scientific">Ruegeria sp. PrR005</name>
    <dbReference type="NCBI Taxonomy" id="2706882"/>
    <lineage>
        <taxon>Bacteria</taxon>
        <taxon>Pseudomonadati</taxon>
        <taxon>Pseudomonadota</taxon>
        <taxon>Alphaproteobacteria</taxon>
        <taxon>Rhodobacterales</taxon>
        <taxon>Roseobacteraceae</taxon>
        <taxon>Ruegeria</taxon>
    </lineage>
</organism>
<sequence>MKVLLADDHDLVRDALKAYLESEKDIAVTTVPDLSSACEAARKTLFDVVLLDYAMPGMNGLEGMKKAMEAGDGRPVAIMSGTASKSVAQDALAAGAAGFLPKTMGAKSLVNAVRFIVAGETYVPVDFLNSADVERNHPLAAGLSSRELEVLERLCLGLANKEIARELDLQEVTIKLHVKTLCRKLNAKNRTQAALIAKDAGLF</sequence>
<evidence type="ECO:0000256" key="1">
    <source>
        <dbReference type="ARBA" id="ARBA00022553"/>
    </source>
</evidence>
<dbReference type="InterPro" id="IPR016032">
    <property type="entry name" value="Sig_transdc_resp-reg_C-effctor"/>
</dbReference>
<feature type="domain" description="HTH luxR-type" evidence="4">
    <location>
        <begin position="136"/>
        <end position="201"/>
    </location>
</feature>
<evidence type="ECO:0000256" key="2">
    <source>
        <dbReference type="ARBA" id="ARBA00023125"/>
    </source>
</evidence>
<accession>A0A6B2NRH9</accession>
<name>A0A6B2NRH9_9RHOB</name>
<dbReference type="RefSeq" id="WP_164131806.1">
    <property type="nucleotide sequence ID" value="NZ_JAAGOX010000043.1"/>
</dbReference>
<evidence type="ECO:0000313" key="6">
    <source>
        <dbReference type="EMBL" id="NDW46781.1"/>
    </source>
</evidence>
<dbReference type="GO" id="GO:0000160">
    <property type="term" value="P:phosphorelay signal transduction system"/>
    <property type="evidence" value="ECO:0007669"/>
    <property type="project" value="InterPro"/>
</dbReference>
<reference evidence="6" key="1">
    <citation type="submission" date="2020-02" db="EMBL/GenBank/DDBJ databases">
        <title>Delineation of the pyrene-degrading pathway in Roseobacter clade bacteria by genomic analysis.</title>
        <authorList>
            <person name="Zhou H."/>
            <person name="Wang H."/>
        </authorList>
    </citation>
    <scope>NUCLEOTIDE SEQUENCE</scope>
    <source>
        <strain evidence="6">PrR005</strain>
    </source>
</reference>
<dbReference type="InterPro" id="IPR051015">
    <property type="entry name" value="EvgA-like"/>
</dbReference>
<evidence type="ECO:0000256" key="3">
    <source>
        <dbReference type="PROSITE-ProRule" id="PRU00169"/>
    </source>
</evidence>
<evidence type="ECO:0000259" key="5">
    <source>
        <dbReference type="PROSITE" id="PS50110"/>
    </source>
</evidence>
<dbReference type="PROSITE" id="PS50110">
    <property type="entry name" value="RESPONSE_REGULATORY"/>
    <property type="match status" value="1"/>
</dbReference>
<dbReference type="SUPFAM" id="SSF52172">
    <property type="entry name" value="CheY-like"/>
    <property type="match status" value="1"/>
</dbReference>
<dbReference type="PANTHER" id="PTHR45566:SF2">
    <property type="entry name" value="NARL SUBFAMILY"/>
    <property type="match status" value="1"/>
</dbReference>
<dbReference type="AlphaFoldDB" id="A0A6B2NRH9"/>
<comment type="caution">
    <text evidence="6">The sequence shown here is derived from an EMBL/GenBank/DDBJ whole genome shotgun (WGS) entry which is preliminary data.</text>
</comment>
<keyword evidence="2" id="KW-0238">DNA-binding</keyword>
<dbReference type="Gene3D" id="3.40.50.2300">
    <property type="match status" value="1"/>
</dbReference>
<dbReference type="InterPro" id="IPR001789">
    <property type="entry name" value="Sig_transdc_resp-reg_receiver"/>
</dbReference>
<dbReference type="InterPro" id="IPR058245">
    <property type="entry name" value="NreC/VraR/RcsB-like_REC"/>
</dbReference>
<dbReference type="SMART" id="SM00421">
    <property type="entry name" value="HTH_LUXR"/>
    <property type="match status" value="1"/>
</dbReference>
<proteinExistence type="predicted"/>
<dbReference type="GO" id="GO:0003677">
    <property type="term" value="F:DNA binding"/>
    <property type="evidence" value="ECO:0007669"/>
    <property type="project" value="UniProtKB-KW"/>
</dbReference>
<dbReference type="PRINTS" id="PR00038">
    <property type="entry name" value="HTHLUXR"/>
</dbReference>
<protein>
    <submittedName>
        <fullName evidence="6">Response regulator transcription factor</fullName>
    </submittedName>
</protein>
<dbReference type="PROSITE" id="PS50043">
    <property type="entry name" value="HTH_LUXR_2"/>
    <property type="match status" value="1"/>
</dbReference>
<dbReference type="PANTHER" id="PTHR45566">
    <property type="entry name" value="HTH-TYPE TRANSCRIPTIONAL REGULATOR YHJB-RELATED"/>
    <property type="match status" value="1"/>
</dbReference>
<dbReference type="GO" id="GO:0006355">
    <property type="term" value="P:regulation of DNA-templated transcription"/>
    <property type="evidence" value="ECO:0007669"/>
    <property type="project" value="InterPro"/>
</dbReference>
<dbReference type="Pfam" id="PF00072">
    <property type="entry name" value="Response_reg"/>
    <property type="match status" value="1"/>
</dbReference>
<dbReference type="CDD" id="cd06170">
    <property type="entry name" value="LuxR_C_like"/>
    <property type="match status" value="1"/>
</dbReference>
<dbReference type="SMART" id="SM00448">
    <property type="entry name" value="REC"/>
    <property type="match status" value="1"/>
</dbReference>